<proteinExistence type="predicted"/>
<sequence length="191" mass="21940">MVLDMDIQDRELVNDWLMIIVYKERGFGGKTYYHVISSSDNYGLPESFGNSFSHEDDVPRNHTSLPPHPPIILPGPHVHRLENFKVTETLLACKHQDGRSMCAHVLEMKSHIDRMGRLGVVFPRKLDVDLVLQSLPKSYIEFVKDYYMTDHDVALIDLTYFLIAGESAMIWRTSQANFIGRSISKTSMDIR</sequence>
<organism evidence="1 2">
    <name type="scientific">Lactuca sativa</name>
    <name type="common">Garden lettuce</name>
    <dbReference type="NCBI Taxonomy" id="4236"/>
    <lineage>
        <taxon>Eukaryota</taxon>
        <taxon>Viridiplantae</taxon>
        <taxon>Streptophyta</taxon>
        <taxon>Embryophyta</taxon>
        <taxon>Tracheophyta</taxon>
        <taxon>Spermatophyta</taxon>
        <taxon>Magnoliopsida</taxon>
        <taxon>eudicotyledons</taxon>
        <taxon>Gunneridae</taxon>
        <taxon>Pentapetalae</taxon>
        <taxon>asterids</taxon>
        <taxon>campanulids</taxon>
        <taxon>Asterales</taxon>
        <taxon>Asteraceae</taxon>
        <taxon>Cichorioideae</taxon>
        <taxon>Cichorieae</taxon>
        <taxon>Lactucinae</taxon>
        <taxon>Lactuca</taxon>
    </lineage>
</organism>
<evidence type="ECO:0000313" key="2">
    <source>
        <dbReference type="Proteomes" id="UP000235145"/>
    </source>
</evidence>
<reference evidence="1 2" key="1">
    <citation type="journal article" date="2017" name="Nat. Commun.">
        <title>Genome assembly with in vitro proximity ligation data and whole-genome triplication in lettuce.</title>
        <authorList>
            <person name="Reyes-Chin-Wo S."/>
            <person name="Wang Z."/>
            <person name="Yang X."/>
            <person name="Kozik A."/>
            <person name="Arikit S."/>
            <person name="Song C."/>
            <person name="Xia L."/>
            <person name="Froenicke L."/>
            <person name="Lavelle D.O."/>
            <person name="Truco M.J."/>
            <person name="Xia R."/>
            <person name="Zhu S."/>
            <person name="Xu C."/>
            <person name="Xu H."/>
            <person name="Xu X."/>
            <person name="Cox K."/>
            <person name="Korf I."/>
            <person name="Meyers B.C."/>
            <person name="Michelmore R.W."/>
        </authorList>
    </citation>
    <scope>NUCLEOTIDE SEQUENCE [LARGE SCALE GENOMIC DNA]</scope>
    <source>
        <strain evidence="2">cv. Salinas</strain>
        <tissue evidence="1">Seedlings</tissue>
    </source>
</reference>
<protein>
    <submittedName>
        <fullName evidence="1">Uncharacterized protein</fullName>
    </submittedName>
</protein>
<gene>
    <name evidence="1" type="ORF">LSAT_V11C300136000</name>
</gene>
<accession>A0A9R1W791</accession>
<dbReference type="Pfam" id="PF14223">
    <property type="entry name" value="Retrotran_gag_2"/>
    <property type="match status" value="1"/>
</dbReference>
<dbReference type="EMBL" id="NBSK02000003">
    <property type="protein sequence ID" value="KAJ0218478.1"/>
    <property type="molecule type" value="Genomic_DNA"/>
</dbReference>
<name>A0A9R1W791_LACSA</name>
<dbReference type="Proteomes" id="UP000235145">
    <property type="component" value="Unassembled WGS sequence"/>
</dbReference>
<dbReference type="AlphaFoldDB" id="A0A9R1W791"/>
<evidence type="ECO:0000313" key="1">
    <source>
        <dbReference type="EMBL" id="KAJ0218478.1"/>
    </source>
</evidence>
<keyword evidence="2" id="KW-1185">Reference proteome</keyword>
<comment type="caution">
    <text evidence="1">The sequence shown here is derived from an EMBL/GenBank/DDBJ whole genome shotgun (WGS) entry which is preliminary data.</text>
</comment>